<gene>
    <name evidence="2" type="ORF">TPAB3V08_LOCUS11125</name>
</gene>
<evidence type="ECO:0000313" key="2">
    <source>
        <dbReference type="EMBL" id="CAG2064178.1"/>
    </source>
</evidence>
<feature type="non-terminal residue" evidence="2">
    <location>
        <position position="161"/>
    </location>
</feature>
<dbReference type="EMBL" id="CAJPIN010032182">
    <property type="protein sequence ID" value="CAG2064178.1"/>
    <property type="molecule type" value="Genomic_DNA"/>
</dbReference>
<organism evidence="2 3">
    <name type="scientific">Timema podura</name>
    <name type="common">Walking stick</name>
    <dbReference type="NCBI Taxonomy" id="61482"/>
    <lineage>
        <taxon>Eukaryota</taxon>
        <taxon>Metazoa</taxon>
        <taxon>Ecdysozoa</taxon>
        <taxon>Arthropoda</taxon>
        <taxon>Hexapoda</taxon>
        <taxon>Insecta</taxon>
        <taxon>Pterygota</taxon>
        <taxon>Neoptera</taxon>
        <taxon>Polyneoptera</taxon>
        <taxon>Phasmatodea</taxon>
        <taxon>Timematodea</taxon>
        <taxon>Timematoidea</taxon>
        <taxon>Timematidae</taxon>
        <taxon>Timema</taxon>
    </lineage>
</organism>
<evidence type="ECO:0000313" key="3">
    <source>
        <dbReference type="Proteomes" id="UP001153148"/>
    </source>
</evidence>
<proteinExistence type="predicted"/>
<dbReference type="Proteomes" id="UP001153148">
    <property type="component" value="Unassembled WGS sequence"/>
</dbReference>
<reference evidence="2" key="1">
    <citation type="submission" date="2021-03" db="EMBL/GenBank/DDBJ databases">
        <authorList>
            <person name="Tran Van P."/>
        </authorList>
    </citation>
    <scope>NUCLEOTIDE SEQUENCE</scope>
</reference>
<feature type="coiled-coil region" evidence="1">
    <location>
        <begin position="6"/>
        <end position="117"/>
    </location>
</feature>
<keyword evidence="3" id="KW-1185">Reference proteome</keyword>
<evidence type="ECO:0000256" key="1">
    <source>
        <dbReference type="SAM" id="Coils"/>
    </source>
</evidence>
<protein>
    <submittedName>
        <fullName evidence="2">Uncharacterized protein</fullName>
    </submittedName>
</protein>
<keyword evidence="1" id="KW-0175">Coiled coil</keyword>
<name>A0ABN7P8N7_TIMPD</name>
<comment type="caution">
    <text evidence="2">The sequence shown here is derived from an EMBL/GenBank/DDBJ whole genome shotgun (WGS) entry which is preliminary data.</text>
</comment>
<sequence>MGGLNLARLKQRVKEALQHKKQHETRIAPFEKAAQTDEQNLRRLQEQLDKEFRLVERKRQEMDKKVRDVQLTEGSLEDEKRRLNTKMKEREKLLNVITDLERSLEMLRDNLAHLQQKQEINPAELENLRAKEIEYKQVKSSHMSNVSRLKIKKMDLKHDIP</sequence>
<accession>A0ABN7P8N7</accession>